<protein>
    <submittedName>
        <fullName evidence="1">Uncharacterized protein</fullName>
    </submittedName>
</protein>
<keyword evidence="2" id="KW-1185">Reference proteome</keyword>
<name>A0ACC5WN55_PANGG</name>
<reference evidence="1 2" key="1">
    <citation type="journal article" date="2022" name="bioRxiv">
        <title>An ancient truncated duplication of the anti-Mullerian hormone receptor type 2 gene is a potential conserved master sex determinant in the Pangasiidae catfish family.</title>
        <authorList>
            <person name="Wen M."/>
            <person name="Pan Q."/>
            <person name="Jouanno E."/>
            <person name="Montfort J."/>
            <person name="Zahm M."/>
            <person name="Cabau C."/>
            <person name="Klopp C."/>
            <person name="Iampietro C."/>
            <person name="Roques C."/>
            <person name="Bouchez O."/>
            <person name="Castinel A."/>
            <person name="Donnadieu C."/>
            <person name="Parrinello H."/>
            <person name="Poncet C."/>
            <person name="Belmonte E."/>
            <person name="Gautier V."/>
            <person name="Avarre J.-C."/>
            <person name="Dugue R."/>
            <person name="Gustiano R."/>
            <person name="Ha T.T.T."/>
            <person name="Campet M."/>
            <person name="Sriphairoj K."/>
            <person name="Ribolli J."/>
            <person name="de Almeida F.L."/>
            <person name="Desvignes T."/>
            <person name="Postlethwait J.H."/>
            <person name="Bucao C.F."/>
            <person name="Robinson-Rechavi M."/>
            <person name="Bobe J."/>
            <person name="Herpin A."/>
            <person name="Guiguen Y."/>
        </authorList>
    </citation>
    <scope>NUCLEOTIDE SEQUENCE [LARGE SCALE GENOMIC DNA]</scope>
    <source>
        <strain evidence="1">YG-Dec2019</strain>
    </source>
</reference>
<sequence>MGRRSALTQTHTPLRRSARLRHIYSFTEETEDIDIGASAHQIVKEEDDDDKGMAEKKMEGEESRKAGKPSSRIPTFQSSLARKRITTQTAESQLPSKPEGSSRECQMKERGISSGETLRTKLPVSGDRETALPILSTRIHTHSTDDLSVAGMPDPILSETSEATSLPLKGNHSPEANDSESLKESLHRPSLRVETVSHDTDSASEPPAESQDASTEFQSKDEQESDTVIPDDLNQKFSKVIQGIGDELEEWLVKEMPSASIMEDAQKQCSALKDTEKLPGEVSSETTLKQNDVDVPARSKTVHSRQAEQTNSTSSGTRGRSFAFFCFFPSLLLLLGGFGQHIWLYGVPRSVSHLMVQLELHWLEGFWLPQEECSSDCRLTLTESIPEGMLFPSGSPHLQSITHTWTNLLNRANSSVNIAAFYLTLTDSDLGLTDPSAMQGKVLLDHLKQLESRGVNLKVAVNAPQTYRSDTDELTGTGAEVREVDLKNITGGVVHTKLWVVDKKHMYVGSANMDWRSLTQVKEVGVSVEDCSCLAQDASRIFGVYWELGAQKNSSLPPYWPGRFSALSSIKYPLTVKFNGVPARVYLSSAPPQLSTYGRTDDLSAILSVIADAKKFIYVSVMDYLPMSQFTPEIRFWPAIDSALREAACAQKVEVNLLVSCWSHSPEAMFIFLQSLSVLSKTPLGCSIHVKVFQVPYTPVQHQIPFARVNHAKYMVTDRAVYIGTSNWSENYFTQTAGVGLVVNQTGSVVEKGQQTVQNQLQKIFQRDWNSDFAQVCSDITDGNAEHLKREHSLIKPYQGVGTSASSQWDFWGSTLVTSQYVRLTPDERSKQGSIWNTVPCYLKDWEMHVQFKVHGSGKKNLHGDGIAIWYTKERSHPGPVFGNQDHFVGLAVFVDTFRNDLHGMDRSFPYISAMVSNGSLSYDHGNDGRSTELGGCSAELRNKGHDTYLAIRYSKGRLTIMVDVDDKNEWKECIDIGGVRLPTGYYFGASAATGDLSDNHDIISMKMYQLMVEHTPEEDSQDWTKIEPSVSLLKSPKDNIDDPTGNFRSTPLTGWKVFLLLLCALLGIVVCAVVGAVVFQKQQERNRSLVSALYFHIGETEKKCFIEEIPDETMIIGNYRTQLYDKQSESYLPATPGLGMFVEVKDPDEKVILSRQYGSEGRFTFTSHTPGEHQICLHSNSSKFSLFAGGMLRVHLDIQVGEHANNYAEIAAKDKLTELQLRVRQLVEQVDQIQKEQNYQRYREERFRQTSESTNQRVLWWSIVQTLILVAIGFWQMRHLKSFFEAKKLV</sequence>
<evidence type="ECO:0000313" key="1">
    <source>
        <dbReference type="EMBL" id="MCI4380103.1"/>
    </source>
</evidence>
<proteinExistence type="predicted"/>
<comment type="caution">
    <text evidence="1">The sequence shown here is derived from an EMBL/GenBank/DDBJ whole genome shotgun (WGS) entry which is preliminary data.</text>
</comment>
<dbReference type="EMBL" id="CM040460">
    <property type="protein sequence ID" value="MCI4380103.1"/>
    <property type="molecule type" value="Genomic_DNA"/>
</dbReference>
<organism evidence="1 2">
    <name type="scientific">Pangasianodon gigas</name>
    <name type="common">Mekong giant catfish</name>
    <name type="synonym">Pangasius gigas</name>
    <dbReference type="NCBI Taxonomy" id="30993"/>
    <lineage>
        <taxon>Eukaryota</taxon>
        <taxon>Metazoa</taxon>
        <taxon>Chordata</taxon>
        <taxon>Craniata</taxon>
        <taxon>Vertebrata</taxon>
        <taxon>Euteleostomi</taxon>
        <taxon>Actinopterygii</taxon>
        <taxon>Neopterygii</taxon>
        <taxon>Teleostei</taxon>
        <taxon>Ostariophysi</taxon>
        <taxon>Siluriformes</taxon>
        <taxon>Pangasiidae</taxon>
        <taxon>Pangasianodon</taxon>
    </lineage>
</organism>
<accession>A0ACC5WN55</accession>
<evidence type="ECO:0000313" key="2">
    <source>
        <dbReference type="Proteomes" id="UP000829447"/>
    </source>
</evidence>
<dbReference type="Proteomes" id="UP000829447">
    <property type="component" value="Linkage Group LG7"/>
</dbReference>
<gene>
    <name evidence="1" type="ORF">PGIGA_G00236070</name>
</gene>